<proteinExistence type="predicted"/>
<keyword evidence="1" id="KW-0732">Signal</keyword>
<dbReference type="PANTHER" id="PTHR46580:SF2">
    <property type="entry name" value="MAM DOMAIN-CONTAINING PROTEIN"/>
    <property type="match status" value="1"/>
</dbReference>
<dbReference type="SUPFAM" id="SSF69318">
    <property type="entry name" value="Integrin alpha N-terminal domain"/>
    <property type="match status" value="1"/>
</dbReference>
<protein>
    <submittedName>
        <fullName evidence="2">FG-GAP-like repeat-containing protein</fullName>
    </submittedName>
</protein>
<name>A0ABY3X7Q4_9GAMM</name>
<dbReference type="Proteomes" id="UP000829194">
    <property type="component" value="Chromosome"/>
</dbReference>
<accession>A0ABY3X7Q4</accession>
<dbReference type="InterPro" id="IPR013517">
    <property type="entry name" value="FG-GAP"/>
</dbReference>
<organism evidence="2 3">
    <name type="scientific">Lysobacter gummosus</name>
    <dbReference type="NCBI Taxonomy" id="262324"/>
    <lineage>
        <taxon>Bacteria</taxon>
        <taxon>Pseudomonadati</taxon>
        <taxon>Pseudomonadota</taxon>
        <taxon>Gammaproteobacteria</taxon>
        <taxon>Lysobacterales</taxon>
        <taxon>Lysobacteraceae</taxon>
        <taxon>Lysobacter</taxon>
    </lineage>
</organism>
<evidence type="ECO:0000256" key="1">
    <source>
        <dbReference type="ARBA" id="ARBA00022729"/>
    </source>
</evidence>
<dbReference type="SUPFAM" id="SSF55486">
    <property type="entry name" value="Metalloproteases ('zincins'), catalytic domain"/>
    <property type="match status" value="1"/>
</dbReference>
<dbReference type="Gene3D" id="3.40.390.10">
    <property type="entry name" value="Collagenase (Catalytic Domain)"/>
    <property type="match status" value="1"/>
</dbReference>
<dbReference type="Pfam" id="PF13583">
    <property type="entry name" value="Reprolysin_4"/>
    <property type="match status" value="1"/>
</dbReference>
<sequence>MSARTHAGPVAYARALPVAAKRRVGFGQWPDRGELVGYSDPRATTSEGAYTWHQVDLSERHAIAAIAQGHLSLTTPSGEKLDFRYERHIEHPGGDWTWVGRVDRDGVVQQAIITFGERAAFGAIDQDGKPALKLTMRDGKAWLVETDPVKLALVEKQFGGGHRDDFLIPSAAVGAATDSQSNPLAAAAVAAAQAATTVDVLVGYSNGFAAGLGGASQAQTRINNLVDIANQAYINSQIDARIRLVHAMQVNYPDNTDNGDALEKLTGTRTTPVDPAFNALRAARDQYGADLVSLVRKYDRQTQNGCGIAWLIGGDRQPYTTGSAGNGYSVVSDGRQQDGNTTYFCRDESFAHELGHNMGAQHDRETASTDGTLKYGAFVYSFGYKTDAAGGNFYDIMAYGDQGQTAYRVFSNPRVTSCGGRACGVENQADNARTLSQTMPTAAAFRATVVPEQDYADLIDARAQDVNGDGRSDLLWALSSNTDWAYWAMSGGSKIGGAGYSVSPEWRVVATGDFRGDGRVDLIWSDGAQMQMWEGNGSAFAGAAMRSYPAGYRLIAVGDVNGDGRVDLVWRDNGNTQIGIWLMNGPAIIGSAAAATSPGWKVLGSGDFDGNGRLDLLWTNDTSMQMWLGQTSGGFGGASTENYPTGWSLFGIQDVDGDNRDDLLWRYAPTGDVAYWRMNGGTRLSGLGFAASPAWRPIQVGDWNGDGRGDILWTDGQSMQMWLWNGSGFNGQAAPAYPGGWNLIHH</sequence>
<keyword evidence="3" id="KW-1185">Reference proteome</keyword>
<evidence type="ECO:0000313" key="2">
    <source>
        <dbReference type="EMBL" id="UNP28607.1"/>
    </source>
</evidence>
<dbReference type="PANTHER" id="PTHR46580">
    <property type="entry name" value="SENSOR KINASE-RELATED"/>
    <property type="match status" value="1"/>
</dbReference>
<dbReference type="Pfam" id="PF13517">
    <property type="entry name" value="FG-GAP_3"/>
    <property type="match status" value="2"/>
</dbReference>
<dbReference type="InterPro" id="IPR024079">
    <property type="entry name" value="MetalloPept_cat_dom_sf"/>
</dbReference>
<dbReference type="RefSeq" id="WP_057944179.1">
    <property type="nucleotide sequence ID" value="NZ_CP011131.1"/>
</dbReference>
<dbReference type="EMBL" id="CP093547">
    <property type="protein sequence ID" value="UNP28607.1"/>
    <property type="molecule type" value="Genomic_DNA"/>
</dbReference>
<reference evidence="2 3" key="1">
    <citation type="submission" date="2022-03" db="EMBL/GenBank/DDBJ databases">
        <title>Complete genome sequence of Lysobacter capsici VKM B-2533 and Lysobacter gummosus 10.1.1, promising sources of lytic agents.</title>
        <authorList>
            <person name="Tarlachkov S.V."/>
            <person name="Kudryakova I.V."/>
            <person name="Afoshin A.S."/>
            <person name="Leontyevskaya E.A."/>
            <person name="Leontyevskaya N.V."/>
        </authorList>
    </citation>
    <scope>NUCLEOTIDE SEQUENCE [LARGE SCALE GENOMIC DNA]</scope>
    <source>
        <strain evidence="2 3">10.1.1</strain>
    </source>
</reference>
<gene>
    <name evidence="2" type="ORF">MOV92_19300</name>
</gene>
<evidence type="ECO:0000313" key="3">
    <source>
        <dbReference type="Proteomes" id="UP000829194"/>
    </source>
</evidence>
<dbReference type="Gene3D" id="2.130.10.130">
    <property type="entry name" value="Integrin alpha, N-terminal"/>
    <property type="match status" value="1"/>
</dbReference>
<dbReference type="InterPro" id="IPR028994">
    <property type="entry name" value="Integrin_alpha_N"/>
</dbReference>